<proteinExistence type="predicted"/>
<feature type="domain" description="Calcineurin-like phosphoesterase" evidence="1">
    <location>
        <begin position="1"/>
        <end position="175"/>
    </location>
</feature>
<dbReference type="InterPro" id="IPR051693">
    <property type="entry name" value="UPF0046_metallophosphoest"/>
</dbReference>
<dbReference type="InterPro" id="IPR004843">
    <property type="entry name" value="Calcineurin-like_PHP"/>
</dbReference>
<name>A0A2S9J0N6_9SPHI</name>
<dbReference type="AlphaFoldDB" id="A0A2S9J0N6"/>
<dbReference type="GO" id="GO:0016787">
    <property type="term" value="F:hydrolase activity"/>
    <property type="evidence" value="ECO:0007669"/>
    <property type="project" value="InterPro"/>
</dbReference>
<dbReference type="Gene3D" id="3.60.21.10">
    <property type="match status" value="1"/>
</dbReference>
<protein>
    <submittedName>
        <fullName evidence="2">Metallophosphoesterase</fullName>
    </submittedName>
</protein>
<accession>A0A2S9J0N6</accession>
<dbReference type="PANTHER" id="PTHR12905:SF0">
    <property type="entry name" value="CALCINEURIN-LIKE PHOSPHOESTERASE DOMAIN-CONTAINING PROTEIN"/>
    <property type="match status" value="1"/>
</dbReference>
<dbReference type="CDD" id="cd07379">
    <property type="entry name" value="MPP_239FB"/>
    <property type="match status" value="1"/>
</dbReference>
<dbReference type="Proteomes" id="UP000239711">
    <property type="component" value="Unassembled WGS sequence"/>
</dbReference>
<dbReference type="EMBL" id="PVBQ01000015">
    <property type="protein sequence ID" value="PRD46346.1"/>
    <property type="molecule type" value="Genomic_DNA"/>
</dbReference>
<dbReference type="SUPFAM" id="SSF56300">
    <property type="entry name" value="Metallo-dependent phosphatases"/>
    <property type="match status" value="1"/>
</dbReference>
<dbReference type="OrthoDB" id="332939at2"/>
<organism evidence="2 3">
    <name type="scientific">Sphingobacterium haloxyli</name>
    <dbReference type="NCBI Taxonomy" id="2100533"/>
    <lineage>
        <taxon>Bacteria</taxon>
        <taxon>Pseudomonadati</taxon>
        <taxon>Bacteroidota</taxon>
        <taxon>Sphingobacteriia</taxon>
        <taxon>Sphingobacteriales</taxon>
        <taxon>Sphingobacteriaceae</taxon>
        <taxon>Sphingobacterium</taxon>
    </lineage>
</organism>
<dbReference type="InterPro" id="IPR029052">
    <property type="entry name" value="Metallo-depent_PP-like"/>
</dbReference>
<evidence type="ECO:0000259" key="1">
    <source>
        <dbReference type="Pfam" id="PF00149"/>
    </source>
</evidence>
<sequence>MKIIAISDTHGQHRSLKVSKGDIIIHTGDISKSGRSEEIIDFLDWFANLNFRYKIFIAGNHDFLFEKARKDVIEKMIPNGVTYLNDSGVEIEGVKIWGSPITPWFNDWAFNRDRGSEIKKHWDLIPDDTDILITHGPPFGILDETVYGKRTGCEELLLRVSQVKPQYHIFGHIHEDYGSSTKGKTTFINASVLDDWYEMRNEPVEIITTSFFTSDICPSLR</sequence>
<dbReference type="PANTHER" id="PTHR12905">
    <property type="entry name" value="METALLOPHOSPHOESTERASE"/>
    <property type="match status" value="1"/>
</dbReference>
<dbReference type="RefSeq" id="WP_105718079.1">
    <property type="nucleotide sequence ID" value="NZ_PVBQ01000015.1"/>
</dbReference>
<dbReference type="Pfam" id="PF00149">
    <property type="entry name" value="Metallophos"/>
    <property type="match status" value="1"/>
</dbReference>
<comment type="caution">
    <text evidence="2">The sequence shown here is derived from an EMBL/GenBank/DDBJ whole genome shotgun (WGS) entry which is preliminary data.</text>
</comment>
<evidence type="ECO:0000313" key="3">
    <source>
        <dbReference type="Proteomes" id="UP000239711"/>
    </source>
</evidence>
<keyword evidence="3" id="KW-1185">Reference proteome</keyword>
<reference evidence="2 3" key="1">
    <citation type="submission" date="2018-02" db="EMBL/GenBank/DDBJ databases">
        <title>The draft genome of Sphingobacterium sp. 5JN-11.</title>
        <authorList>
            <person name="Liu L."/>
            <person name="Li L."/>
            <person name="Liang L."/>
            <person name="Zhang X."/>
            <person name="Wang T."/>
        </authorList>
    </citation>
    <scope>NUCLEOTIDE SEQUENCE [LARGE SCALE GENOMIC DNA]</scope>
    <source>
        <strain evidence="2 3">5JN-11</strain>
    </source>
</reference>
<evidence type="ECO:0000313" key="2">
    <source>
        <dbReference type="EMBL" id="PRD46346.1"/>
    </source>
</evidence>
<gene>
    <name evidence="2" type="ORF">C5745_16065</name>
</gene>